<evidence type="ECO:0000256" key="2">
    <source>
        <dbReference type="ARBA" id="ARBA00022490"/>
    </source>
</evidence>
<keyword evidence="6" id="KW-1185">Reference proteome</keyword>
<evidence type="ECO:0000256" key="1">
    <source>
        <dbReference type="ARBA" id="ARBA00004496"/>
    </source>
</evidence>
<protein>
    <submittedName>
        <fullName evidence="5">Conserved domain protein</fullName>
    </submittedName>
</protein>
<dbReference type="GO" id="GO:0043488">
    <property type="term" value="P:regulation of mRNA stability"/>
    <property type="evidence" value="ECO:0007669"/>
    <property type="project" value="TreeGrafter"/>
</dbReference>
<keyword evidence="2" id="KW-0963">Cytoplasm</keyword>
<dbReference type="Proteomes" id="UP000004095">
    <property type="component" value="Unassembled WGS sequence"/>
</dbReference>
<evidence type="ECO:0000259" key="4">
    <source>
        <dbReference type="PROSITE" id="PS51857"/>
    </source>
</evidence>
<dbReference type="Gene3D" id="2.40.50.140">
    <property type="entry name" value="Nucleic acid-binding proteins"/>
    <property type="match status" value="1"/>
</dbReference>
<dbReference type="RefSeq" id="WP_002694512.1">
    <property type="nucleotide sequence ID" value="NZ_AAWS01000005.1"/>
</dbReference>
<dbReference type="PANTHER" id="PTHR12962">
    <property type="entry name" value="CALCIUM-REGULATED HEAT STABLE PROTEIN CRHSP-24-RELATED"/>
    <property type="match status" value="1"/>
</dbReference>
<dbReference type="GO" id="GO:0005829">
    <property type="term" value="C:cytosol"/>
    <property type="evidence" value="ECO:0007669"/>
    <property type="project" value="UniProtKB-ARBA"/>
</dbReference>
<organism evidence="5 6">
    <name type="scientific">Microscilla marina ATCC 23134</name>
    <dbReference type="NCBI Taxonomy" id="313606"/>
    <lineage>
        <taxon>Bacteria</taxon>
        <taxon>Pseudomonadati</taxon>
        <taxon>Bacteroidota</taxon>
        <taxon>Cytophagia</taxon>
        <taxon>Cytophagales</taxon>
        <taxon>Microscillaceae</taxon>
        <taxon>Microscilla</taxon>
    </lineage>
</organism>
<dbReference type="InterPro" id="IPR052069">
    <property type="entry name" value="Ca-reg_mRNA-binding_domain"/>
</dbReference>
<dbReference type="OrthoDB" id="9805039at2"/>
<accession>A1ZFN2</accession>
<dbReference type="GO" id="GO:0003730">
    <property type="term" value="F:mRNA 3'-UTR binding"/>
    <property type="evidence" value="ECO:0007669"/>
    <property type="project" value="TreeGrafter"/>
</dbReference>
<proteinExistence type="predicted"/>
<dbReference type="PANTHER" id="PTHR12962:SF1">
    <property type="entry name" value="COLD SHOCK DOMAIN-CONTAINING PROTEIN CG9705"/>
    <property type="match status" value="1"/>
</dbReference>
<dbReference type="Pfam" id="PF00313">
    <property type="entry name" value="CSD"/>
    <property type="match status" value="1"/>
</dbReference>
<dbReference type="EMBL" id="AAWS01000005">
    <property type="protein sequence ID" value="EAY30806.1"/>
    <property type="molecule type" value="Genomic_DNA"/>
</dbReference>
<evidence type="ECO:0000256" key="3">
    <source>
        <dbReference type="ARBA" id="ARBA00022553"/>
    </source>
</evidence>
<name>A1ZFN2_MICM2</name>
<dbReference type="CDD" id="cd04458">
    <property type="entry name" value="CSP_CDS"/>
    <property type="match status" value="1"/>
</dbReference>
<comment type="caution">
    <text evidence="5">The sequence shown here is derived from an EMBL/GenBank/DDBJ whole genome shotgun (WGS) entry which is preliminary data.</text>
</comment>
<dbReference type="PRINTS" id="PR00050">
    <property type="entry name" value="COLDSHOCK"/>
</dbReference>
<keyword evidence="3" id="KW-0597">Phosphoprotein</keyword>
<evidence type="ECO:0000313" key="5">
    <source>
        <dbReference type="EMBL" id="EAY30806.1"/>
    </source>
</evidence>
<dbReference type="PIRSF" id="PIRSF002599">
    <property type="entry name" value="Cold_shock_A"/>
    <property type="match status" value="1"/>
</dbReference>
<dbReference type="InterPro" id="IPR011129">
    <property type="entry name" value="CSD"/>
</dbReference>
<comment type="subcellular location">
    <subcellularLocation>
        <location evidence="1">Cytoplasm</location>
    </subcellularLocation>
</comment>
<dbReference type="InterPro" id="IPR012156">
    <property type="entry name" value="Cold_shock_CspA"/>
</dbReference>
<dbReference type="InterPro" id="IPR012340">
    <property type="entry name" value="NA-bd_OB-fold"/>
</dbReference>
<dbReference type="PROSITE" id="PS51857">
    <property type="entry name" value="CSD_2"/>
    <property type="match status" value="1"/>
</dbReference>
<dbReference type="SMART" id="SM00357">
    <property type="entry name" value="CSP"/>
    <property type="match status" value="1"/>
</dbReference>
<evidence type="ECO:0000313" key="6">
    <source>
        <dbReference type="Proteomes" id="UP000004095"/>
    </source>
</evidence>
<dbReference type="AlphaFoldDB" id="A1ZFN2"/>
<dbReference type="SUPFAM" id="SSF50249">
    <property type="entry name" value="Nucleic acid-binding proteins"/>
    <property type="match status" value="1"/>
</dbReference>
<gene>
    <name evidence="5" type="ORF">M23134_01130</name>
</gene>
<dbReference type="InterPro" id="IPR002059">
    <property type="entry name" value="CSP_DNA-bd"/>
</dbReference>
<dbReference type="eggNOG" id="COG1278">
    <property type="taxonomic scope" value="Bacteria"/>
</dbReference>
<feature type="domain" description="CSD" evidence="4">
    <location>
        <begin position="1"/>
        <end position="62"/>
    </location>
</feature>
<reference evidence="5 6" key="1">
    <citation type="submission" date="2007-01" db="EMBL/GenBank/DDBJ databases">
        <authorList>
            <person name="Haygood M."/>
            <person name="Podell S."/>
            <person name="Anderson C."/>
            <person name="Hopkinson B."/>
            <person name="Roe K."/>
            <person name="Barbeau K."/>
            <person name="Gaasterland T."/>
            <person name="Ferriera S."/>
            <person name="Johnson J."/>
            <person name="Kravitz S."/>
            <person name="Beeson K."/>
            <person name="Sutton G."/>
            <person name="Rogers Y.-H."/>
            <person name="Friedman R."/>
            <person name="Frazier M."/>
            <person name="Venter J.C."/>
        </authorList>
    </citation>
    <scope>NUCLEOTIDE SEQUENCE [LARGE SCALE GENOMIC DNA]</scope>
    <source>
        <strain evidence="5 6">ATCC 23134</strain>
    </source>
</reference>
<sequence>MNKGVVKFFKEDKGYGFITNSDTGEDIFFHVSDTQDQLFENDNVTYEETRGKKGMQATDVKLDR</sequence>